<name>A0A1J5PKL2_9ZZZZ</name>
<feature type="transmembrane region" description="Helical" evidence="1">
    <location>
        <begin position="42"/>
        <end position="63"/>
    </location>
</feature>
<keyword evidence="1" id="KW-1133">Transmembrane helix</keyword>
<feature type="transmembrane region" description="Helical" evidence="1">
    <location>
        <begin position="12"/>
        <end position="30"/>
    </location>
</feature>
<organism evidence="2">
    <name type="scientific">mine drainage metagenome</name>
    <dbReference type="NCBI Taxonomy" id="410659"/>
    <lineage>
        <taxon>unclassified sequences</taxon>
        <taxon>metagenomes</taxon>
        <taxon>ecological metagenomes</taxon>
    </lineage>
</organism>
<keyword evidence="1" id="KW-0472">Membrane</keyword>
<sequence>MPQYMHHYLVRLWFVSNAVIALAPPIYWAADNYKAPILGIPATLFYFLVVCLSITGSILYAYWEESSRRGFAS</sequence>
<protein>
    <submittedName>
        <fullName evidence="2">Uncharacterized protein</fullName>
    </submittedName>
</protein>
<dbReference type="EMBL" id="MLJW01005372">
    <property type="protein sequence ID" value="OIQ68335.1"/>
    <property type="molecule type" value="Genomic_DNA"/>
</dbReference>
<dbReference type="AlphaFoldDB" id="A0A1J5PKL2"/>
<accession>A0A1J5PKL2</accession>
<gene>
    <name evidence="2" type="ORF">GALL_500750</name>
</gene>
<proteinExistence type="predicted"/>
<evidence type="ECO:0000313" key="2">
    <source>
        <dbReference type="EMBL" id="OIQ68335.1"/>
    </source>
</evidence>
<keyword evidence="1" id="KW-0812">Transmembrane</keyword>
<evidence type="ECO:0000256" key="1">
    <source>
        <dbReference type="SAM" id="Phobius"/>
    </source>
</evidence>
<reference evidence="2" key="1">
    <citation type="submission" date="2016-10" db="EMBL/GenBank/DDBJ databases">
        <title>Sequence of Gallionella enrichment culture.</title>
        <authorList>
            <person name="Poehlein A."/>
            <person name="Muehling M."/>
            <person name="Daniel R."/>
        </authorList>
    </citation>
    <scope>NUCLEOTIDE SEQUENCE</scope>
</reference>
<comment type="caution">
    <text evidence="2">The sequence shown here is derived from an EMBL/GenBank/DDBJ whole genome shotgun (WGS) entry which is preliminary data.</text>
</comment>